<sequence length="46" mass="4953">MHFIGAGFRTLMNALVNGDPLWPAVTLFLASIPMAIVVAAVRASRR</sequence>
<keyword evidence="3" id="KW-1185">Reference proteome</keyword>
<protein>
    <recommendedName>
        <fullName evidence="4">ABC transporter permease</fullName>
    </recommendedName>
</protein>
<evidence type="ECO:0000313" key="3">
    <source>
        <dbReference type="Proteomes" id="UP001552479"/>
    </source>
</evidence>
<name>A0ABV3IWL3_9ACTN</name>
<feature type="transmembrane region" description="Helical" evidence="1">
    <location>
        <begin position="20"/>
        <end position="41"/>
    </location>
</feature>
<keyword evidence="1" id="KW-0472">Membrane</keyword>
<accession>A0ABV3IWL3</accession>
<proteinExistence type="predicted"/>
<dbReference type="EMBL" id="JBFASG010000017">
    <property type="protein sequence ID" value="MEV4924859.1"/>
    <property type="molecule type" value="Genomic_DNA"/>
</dbReference>
<keyword evidence="1" id="KW-1133">Transmembrane helix</keyword>
<comment type="caution">
    <text evidence="2">The sequence shown here is derived from an EMBL/GenBank/DDBJ whole genome shotgun (WGS) entry which is preliminary data.</text>
</comment>
<keyword evidence="1" id="KW-0812">Transmembrane</keyword>
<gene>
    <name evidence="2" type="ORF">AB0L03_18800</name>
</gene>
<evidence type="ECO:0000313" key="2">
    <source>
        <dbReference type="EMBL" id="MEV4924859.1"/>
    </source>
</evidence>
<evidence type="ECO:0000256" key="1">
    <source>
        <dbReference type="SAM" id="Phobius"/>
    </source>
</evidence>
<reference evidence="2 3" key="1">
    <citation type="submission" date="2024-06" db="EMBL/GenBank/DDBJ databases">
        <title>The Natural Products Discovery Center: Release of the First 8490 Sequenced Strains for Exploring Actinobacteria Biosynthetic Diversity.</title>
        <authorList>
            <person name="Kalkreuter E."/>
            <person name="Kautsar S.A."/>
            <person name="Yang D."/>
            <person name="Bader C.D."/>
            <person name="Teijaro C.N."/>
            <person name="Fluegel L."/>
            <person name="Davis C.M."/>
            <person name="Simpson J.R."/>
            <person name="Lauterbach L."/>
            <person name="Steele A.D."/>
            <person name="Gui C."/>
            <person name="Meng S."/>
            <person name="Li G."/>
            <person name="Viehrig K."/>
            <person name="Ye F."/>
            <person name="Su P."/>
            <person name="Kiefer A.F."/>
            <person name="Nichols A."/>
            <person name="Cepeda A.J."/>
            <person name="Yan W."/>
            <person name="Fan B."/>
            <person name="Jiang Y."/>
            <person name="Adhikari A."/>
            <person name="Zheng C.-J."/>
            <person name="Schuster L."/>
            <person name="Cowan T.M."/>
            <person name="Smanski M.J."/>
            <person name="Chevrette M.G."/>
            <person name="De Carvalho L.P.S."/>
            <person name="Shen B."/>
        </authorList>
    </citation>
    <scope>NUCLEOTIDE SEQUENCE [LARGE SCALE GENOMIC DNA]</scope>
    <source>
        <strain evidence="2 3">NPDC053791</strain>
    </source>
</reference>
<dbReference type="RefSeq" id="WP_235490683.1">
    <property type="nucleotide sequence ID" value="NZ_JADDOP010000048.1"/>
</dbReference>
<evidence type="ECO:0008006" key="4">
    <source>
        <dbReference type="Google" id="ProtNLM"/>
    </source>
</evidence>
<organism evidence="2 3">
    <name type="scientific">Streptomyces roseoverticillatus</name>
    <dbReference type="NCBI Taxonomy" id="66429"/>
    <lineage>
        <taxon>Bacteria</taxon>
        <taxon>Bacillati</taxon>
        <taxon>Actinomycetota</taxon>
        <taxon>Actinomycetes</taxon>
        <taxon>Kitasatosporales</taxon>
        <taxon>Streptomycetaceae</taxon>
        <taxon>Streptomyces</taxon>
    </lineage>
</organism>
<dbReference type="Proteomes" id="UP001552479">
    <property type="component" value="Unassembled WGS sequence"/>
</dbReference>